<dbReference type="PANTHER" id="PTHR33993:SF2">
    <property type="entry name" value="VOC DOMAIN-CONTAINING PROTEIN"/>
    <property type="match status" value="1"/>
</dbReference>
<dbReference type="PANTHER" id="PTHR33993">
    <property type="entry name" value="GLYOXALASE-RELATED"/>
    <property type="match status" value="1"/>
</dbReference>
<name>A0A7C3IBH3_UNCW3</name>
<dbReference type="InterPro" id="IPR037523">
    <property type="entry name" value="VOC_core"/>
</dbReference>
<dbReference type="EMBL" id="DSLG01000006">
    <property type="protein sequence ID" value="HEA87440.1"/>
    <property type="molecule type" value="Genomic_DNA"/>
</dbReference>
<evidence type="ECO:0000313" key="2">
    <source>
        <dbReference type="EMBL" id="HEA87440.1"/>
    </source>
</evidence>
<organism evidence="3">
    <name type="scientific">candidate division WOR-3 bacterium</name>
    <dbReference type="NCBI Taxonomy" id="2052148"/>
    <lineage>
        <taxon>Bacteria</taxon>
        <taxon>Bacteria division WOR-3</taxon>
    </lineage>
</organism>
<gene>
    <name evidence="2" type="ORF">ENP94_05450</name>
    <name evidence="3" type="ORF">ENS16_01005</name>
</gene>
<dbReference type="PROSITE" id="PS51819">
    <property type="entry name" value="VOC"/>
    <property type="match status" value="1"/>
</dbReference>
<proteinExistence type="predicted"/>
<dbReference type="EMBL" id="DSTU01000002">
    <property type="protein sequence ID" value="HFJ53257.1"/>
    <property type="molecule type" value="Genomic_DNA"/>
</dbReference>
<dbReference type="AlphaFoldDB" id="A0A7C3IBH3"/>
<feature type="domain" description="VOC" evidence="1">
    <location>
        <begin position="3"/>
        <end position="113"/>
    </location>
</feature>
<dbReference type="InterPro" id="IPR052164">
    <property type="entry name" value="Anthracycline_SecMetBiosynth"/>
</dbReference>
<comment type="caution">
    <text evidence="3">The sequence shown here is derived from an EMBL/GenBank/DDBJ whole genome shotgun (WGS) entry which is preliminary data.</text>
</comment>
<dbReference type="Pfam" id="PF00903">
    <property type="entry name" value="Glyoxalase"/>
    <property type="match status" value="1"/>
</dbReference>
<sequence length="114" mass="12974">MNNLVHWEIPATDLKRSADFYARLFGWRMEESGSNYIMFEVEGGIGGGIFRVEKMPEPCIDVYIKVADIPETLKRVEELGGRVEKPKTEIGGGFGYYAFFRDPCGCRIGIWSKE</sequence>
<dbReference type="InterPro" id="IPR029068">
    <property type="entry name" value="Glyas_Bleomycin-R_OHBP_Dase"/>
</dbReference>
<reference evidence="3" key="1">
    <citation type="journal article" date="2020" name="mSystems">
        <title>Genome- and Community-Level Interaction Insights into Carbon Utilization and Element Cycling Functions of Hydrothermarchaeota in Hydrothermal Sediment.</title>
        <authorList>
            <person name="Zhou Z."/>
            <person name="Liu Y."/>
            <person name="Xu W."/>
            <person name="Pan J."/>
            <person name="Luo Z.H."/>
            <person name="Li M."/>
        </authorList>
    </citation>
    <scope>NUCLEOTIDE SEQUENCE [LARGE SCALE GENOMIC DNA]</scope>
    <source>
        <strain evidence="2">SpSt-265</strain>
        <strain evidence="3">SpSt-465</strain>
    </source>
</reference>
<accession>A0A7C3IBH3</accession>
<dbReference type="CDD" id="cd07247">
    <property type="entry name" value="SgaA_N_like"/>
    <property type="match status" value="1"/>
</dbReference>
<dbReference type="InterPro" id="IPR004360">
    <property type="entry name" value="Glyas_Fos-R_dOase_dom"/>
</dbReference>
<evidence type="ECO:0000313" key="3">
    <source>
        <dbReference type="EMBL" id="HFJ53257.1"/>
    </source>
</evidence>
<dbReference type="Gene3D" id="3.10.180.10">
    <property type="entry name" value="2,3-Dihydroxybiphenyl 1,2-Dioxygenase, domain 1"/>
    <property type="match status" value="1"/>
</dbReference>
<evidence type="ECO:0000259" key="1">
    <source>
        <dbReference type="PROSITE" id="PS51819"/>
    </source>
</evidence>
<dbReference type="SUPFAM" id="SSF54593">
    <property type="entry name" value="Glyoxalase/Bleomycin resistance protein/Dihydroxybiphenyl dioxygenase"/>
    <property type="match status" value="1"/>
</dbReference>
<protein>
    <submittedName>
        <fullName evidence="3">VOC family protein</fullName>
    </submittedName>
</protein>